<dbReference type="InterPro" id="IPR045865">
    <property type="entry name" value="ACT-like_dom_sf"/>
</dbReference>
<feature type="transmembrane region" description="Helical" evidence="1">
    <location>
        <begin position="42"/>
        <end position="66"/>
    </location>
</feature>
<comment type="caution">
    <text evidence="3">The sequence shown here is derived from an EMBL/GenBank/DDBJ whole genome shotgun (WGS) entry which is preliminary data.</text>
</comment>
<name>A0A9D2PXK2_9FIRM</name>
<organism evidence="3 4">
    <name type="scientific">Candidatus Enterocloster excrementigallinarum</name>
    <dbReference type="NCBI Taxonomy" id="2838558"/>
    <lineage>
        <taxon>Bacteria</taxon>
        <taxon>Bacillati</taxon>
        <taxon>Bacillota</taxon>
        <taxon>Clostridia</taxon>
        <taxon>Lachnospirales</taxon>
        <taxon>Lachnospiraceae</taxon>
        <taxon>Enterocloster</taxon>
    </lineage>
</organism>
<keyword evidence="1" id="KW-0812">Transmembrane</keyword>
<dbReference type="AlphaFoldDB" id="A0A9D2PXK2"/>
<dbReference type="EMBL" id="DWWB01000055">
    <property type="protein sequence ID" value="HJC67080.1"/>
    <property type="molecule type" value="Genomic_DNA"/>
</dbReference>
<gene>
    <name evidence="3" type="ORF">H9931_10265</name>
</gene>
<evidence type="ECO:0000313" key="3">
    <source>
        <dbReference type="EMBL" id="HJC67080.1"/>
    </source>
</evidence>
<proteinExistence type="predicted"/>
<evidence type="ECO:0000259" key="2">
    <source>
        <dbReference type="Pfam" id="PF13840"/>
    </source>
</evidence>
<dbReference type="Proteomes" id="UP000823863">
    <property type="component" value="Unassembled WGS sequence"/>
</dbReference>
<keyword evidence="1" id="KW-1133">Transmembrane helix</keyword>
<reference evidence="3" key="1">
    <citation type="journal article" date="2021" name="PeerJ">
        <title>Extensive microbial diversity within the chicken gut microbiome revealed by metagenomics and culture.</title>
        <authorList>
            <person name="Gilroy R."/>
            <person name="Ravi A."/>
            <person name="Getino M."/>
            <person name="Pursley I."/>
            <person name="Horton D.L."/>
            <person name="Alikhan N.F."/>
            <person name="Baker D."/>
            <person name="Gharbi K."/>
            <person name="Hall N."/>
            <person name="Watson M."/>
            <person name="Adriaenssens E.M."/>
            <person name="Foster-Nyarko E."/>
            <person name="Jarju S."/>
            <person name="Secka A."/>
            <person name="Antonio M."/>
            <person name="Oren A."/>
            <person name="Chaudhuri R.R."/>
            <person name="La Ragione R."/>
            <person name="Hildebrand F."/>
            <person name="Pallen M.J."/>
        </authorList>
    </citation>
    <scope>NUCLEOTIDE SEQUENCE</scope>
    <source>
        <strain evidence="3">CHK198-12963</strain>
    </source>
</reference>
<reference evidence="3" key="2">
    <citation type="submission" date="2021-04" db="EMBL/GenBank/DDBJ databases">
        <authorList>
            <person name="Gilroy R."/>
        </authorList>
    </citation>
    <scope>NUCLEOTIDE SEQUENCE</scope>
    <source>
        <strain evidence="3">CHK198-12963</strain>
    </source>
</reference>
<dbReference type="InterPro" id="IPR027795">
    <property type="entry name" value="CASTOR_ACT_dom"/>
</dbReference>
<evidence type="ECO:0000256" key="1">
    <source>
        <dbReference type="SAM" id="Phobius"/>
    </source>
</evidence>
<protein>
    <submittedName>
        <fullName evidence="3">ACT domain-containing protein</fullName>
    </submittedName>
</protein>
<accession>A0A9D2PXK2</accession>
<sequence>MQGILDFSLIGILAKLASLLAEHNISIFAVSAFNTDSSNRYISFSSAVTLPGAAAFFTFPMVRIYICKKRL</sequence>
<keyword evidence="1" id="KW-0472">Membrane</keyword>
<dbReference type="Pfam" id="PF13840">
    <property type="entry name" value="ACT_7"/>
    <property type="match status" value="1"/>
</dbReference>
<dbReference type="SUPFAM" id="SSF55021">
    <property type="entry name" value="ACT-like"/>
    <property type="match status" value="1"/>
</dbReference>
<dbReference type="Gene3D" id="3.30.2130.10">
    <property type="entry name" value="VC0802-like"/>
    <property type="match status" value="1"/>
</dbReference>
<evidence type="ECO:0000313" key="4">
    <source>
        <dbReference type="Proteomes" id="UP000823863"/>
    </source>
</evidence>
<feature type="domain" description="CASTOR ACT" evidence="2">
    <location>
        <begin position="3"/>
        <end position="37"/>
    </location>
</feature>